<dbReference type="Pfam" id="PF13614">
    <property type="entry name" value="AAA_31"/>
    <property type="match status" value="1"/>
</dbReference>
<dbReference type="RefSeq" id="WP_271794474.1">
    <property type="nucleotide sequence ID" value="NZ_JAQMUC010000005.1"/>
</dbReference>
<dbReference type="InterPro" id="IPR027417">
    <property type="entry name" value="P-loop_NTPase"/>
</dbReference>
<evidence type="ECO:0000313" key="3">
    <source>
        <dbReference type="Proteomes" id="UP001211249"/>
    </source>
</evidence>
<dbReference type="Gene3D" id="3.40.50.300">
    <property type="entry name" value="P-loop containing nucleotide triphosphate hydrolases"/>
    <property type="match status" value="1"/>
</dbReference>
<dbReference type="InterPro" id="IPR050678">
    <property type="entry name" value="DNA_Partitioning_ATPase"/>
</dbReference>
<dbReference type="PANTHER" id="PTHR13696">
    <property type="entry name" value="P-LOOP CONTAINING NUCLEOSIDE TRIPHOSPHATE HYDROLASE"/>
    <property type="match status" value="1"/>
</dbReference>
<dbReference type="PANTHER" id="PTHR13696:SF99">
    <property type="entry name" value="COBYRINIC ACID AC-DIAMIDE SYNTHASE"/>
    <property type="match status" value="1"/>
</dbReference>
<sequence length="362" mass="40536">MSAKIIAFFNNKGGVGKTSLVYHLAWMYQELGLRVVAVDLDPQANLTTAFLDEERLEQIWLGNSEPTTVFDCVQPLLKGTGDIDSPHLEYIQEYENLALLVGDLALAGFEDELSAQWPNCLGGGGQERAFRVISAFWRILQQTIVKHQANVILMDLGPNLGAINRAALIAADYVVVPLAPDLFSLQGLRNLGPTLRNWRAEWEERLSKTNSSGKKSLAKDLQLPQGTMQPLGYIVLQHSVRLDHPVKVYERWIARIPTVYGEDVLDQPGENLISIENDPNCLALLKNYQSLMTMAQEAHKPMFYLKPADGAIGAHTKVVRNVYDDFKKLAYKIAEITQVNIPEIYSSSHTREVQSFLFLENS</sequence>
<proteinExistence type="predicted"/>
<dbReference type="SUPFAM" id="SSF52540">
    <property type="entry name" value="P-loop containing nucleoside triphosphate hydrolases"/>
    <property type="match status" value="1"/>
</dbReference>
<gene>
    <name evidence="2" type="ORF">PN451_00735</name>
</gene>
<comment type="caution">
    <text evidence="2">The sequence shown here is derived from an EMBL/GenBank/DDBJ whole genome shotgun (WGS) entry which is preliminary data.</text>
</comment>
<reference evidence="2 3" key="1">
    <citation type="submission" date="2023-01" db="EMBL/GenBank/DDBJ databases">
        <title>Genomes from the Australian National Cyanobacteria Reference Collection.</title>
        <authorList>
            <person name="Willis A."/>
            <person name="Lee E.M.F."/>
        </authorList>
    </citation>
    <scope>NUCLEOTIDE SEQUENCE [LARGE SCALE GENOMIC DNA]</scope>
    <source>
        <strain evidence="2 3">CS-1226</strain>
    </source>
</reference>
<dbReference type="CDD" id="cd02042">
    <property type="entry name" value="ParAB_family"/>
    <property type="match status" value="1"/>
</dbReference>
<dbReference type="EMBL" id="JAQMUC010000005">
    <property type="protein sequence ID" value="MDB9534381.1"/>
    <property type="molecule type" value="Genomic_DNA"/>
</dbReference>
<evidence type="ECO:0000259" key="1">
    <source>
        <dbReference type="Pfam" id="PF13614"/>
    </source>
</evidence>
<accession>A0ABT5AD21</accession>
<evidence type="ECO:0000313" key="2">
    <source>
        <dbReference type="EMBL" id="MDB9534381.1"/>
    </source>
</evidence>
<protein>
    <submittedName>
        <fullName evidence="2">AAA family ATPase</fullName>
    </submittedName>
</protein>
<feature type="domain" description="AAA" evidence="1">
    <location>
        <begin position="3"/>
        <end position="206"/>
    </location>
</feature>
<keyword evidence="3" id="KW-1185">Reference proteome</keyword>
<dbReference type="InterPro" id="IPR025669">
    <property type="entry name" value="AAA_dom"/>
</dbReference>
<name>A0ABT5AD21_9CYAN</name>
<organism evidence="2 3">
    <name type="scientific">Dolichospermum planctonicum CS-1226</name>
    <dbReference type="NCBI Taxonomy" id="3021751"/>
    <lineage>
        <taxon>Bacteria</taxon>
        <taxon>Bacillati</taxon>
        <taxon>Cyanobacteriota</taxon>
        <taxon>Cyanophyceae</taxon>
        <taxon>Nostocales</taxon>
        <taxon>Aphanizomenonaceae</taxon>
        <taxon>Dolichospermum</taxon>
        <taxon>Dolichospermum planctonicum</taxon>
    </lineage>
</organism>
<dbReference type="Proteomes" id="UP001211249">
    <property type="component" value="Unassembled WGS sequence"/>
</dbReference>